<comment type="subcellular location">
    <subcellularLocation>
        <location evidence="1">Cell membrane</location>
        <topology evidence="1">Multi-pass membrane protein</topology>
    </subcellularLocation>
</comment>
<dbReference type="PANTHER" id="PTHR30086">
    <property type="entry name" value="ARGININE EXPORTER PROTEIN ARGO"/>
    <property type="match status" value="1"/>
</dbReference>
<dbReference type="PANTHER" id="PTHR30086:SF20">
    <property type="entry name" value="ARGININE EXPORTER PROTEIN ARGO-RELATED"/>
    <property type="match status" value="1"/>
</dbReference>
<dbReference type="AlphaFoldDB" id="A0A128F1I5"/>
<feature type="transmembrane region" description="Helical" evidence="6">
    <location>
        <begin position="182"/>
        <end position="199"/>
    </location>
</feature>
<dbReference type="GO" id="GO:0033228">
    <property type="term" value="P:cysteine export across plasma membrane"/>
    <property type="evidence" value="ECO:0007669"/>
    <property type="project" value="TreeGrafter"/>
</dbReference>
<dbReference type="Proteomes" id="UP000073601">
    <property type="component" value="Unassembled WGS sequence"/>
</dbReference>
<feature type="transmembrane region" description="Helical" evidence="6">
    <location>
        <begin position="43"/>
        <end position="69"/>
    </location>
</feature>
<dbReference type="Pfam" id="PF01810">
    <property type="entry name" value="LysE"/>
    <property type="match status" value="1"/>
</dbReference>
<evidence type="ECO:0000313" key="8">
    <source>
        <dbReference type="Proteomes" id="UP000073601"/>
    </source>
</evidence>
<keyword evidence="3 6" id="KW-0812">Transmembrane</keyword>
<evidence type="ECO:0000256" key="3">
    <source>
        <dbReference type="ARBA" id="ARBA00022692"/>
    </source>
</evidence>
<keyword evidence="8" id="KW-1185">Reference proteome</keyword>
<dbReference type="GO" id="GO:0005886">
    <property type="term" value="C:plasma membrane"/>
    <property type="evidence" value="ECO:0007669"/>
    <property type="project" value="UniProtKB-SubCell"/>
</dbReference>
<feature type="transmembrane region" description="Helical" evidence="6">
    <location>
        <begin position="115"/>
        <end position="136"/>
    </location>
</feature>
<dbReference type="OrthoDB" id="9812084at2"/>
<sequence>MMELSFLATLALFAATMTGTPGPNNMMLTASGANFGFRRTVPHLVGISLGVASLIGVVAAGLGAVFQLYPWVQEGMKLLASAYLLYLAWRIAKSGAPSEDASSDRRPMTLMEGALFQYVNPKAWAMAVSAVGTFTLAGGDYWISSMVIVITFLIVGLSLTSIWAGFGVWVGKVLSSEKSWKVFNRVMGTLTASCLIFIWL</sequence>
<reference evidence="8" key="1">
    <citation type="submission" date="2016-02" db="EMBL/GenBank/DDBJ databases">
        <authorList>
            <person name="Rodrigo-Torres Lidia"/>
            <person name="Arahal R.David."/>
        </authorList>
    </citation>
    <scope>NUCLEOTIDE SEQUENCE [LARGE SCALE GENOMIC DNA]</scope>
    <source>
        <strain evidence="8">CECT 8713</strain>
    </source>
</reference>
<organism evidence="7 8">
    <name type="scientific">Grimontia marina</name>
    <dbReference type="NCBI Taxonomy" id="646534"/>
    <lineage>
        <taxon>Bacteria</taxon>
        <taxon>Pseudomonadati</taxon>
        <taxon>Pseudomonadota</taxon>
        <taxon>Gammaproteobacteria</taxon>
        <taxon>Vibrionales</taxon>
        <taxon>Vibrionaceae</taxon>
        <taxon>Grimontia</taxon>
    </lineage>
</organism>
<keyword evidence="5 6" id="KW-0472">Membrane</keyword>
<evidence type="ECO:0000256" key="4">
    <source>
        <dbReference type="ARBA" id="ARBA00022989"/>
    </source>
</evidence>
<proteinExistence type="predicted"/>
<evidence type="ECO:0000256" key="6">
    <source>
        <dbReference type="SAM" id="Phobius"/>
    </source>
</evidence>
<evidence type="ECO:0000313" key="7">
    <source>
        <dbReference type="EMBL" id="CZF80405.1"/>
    </source>
</evidence>
<dbReference type="EMBL" id="FIZY01000009">
    <property type="protein sequence ID" value="CZF80405.1"/>
    <property type="molecule type" value="Genomic_DNA"/>
</dbReference>
<dbReference type="GO" id="GO:0015171">
    <property type="term" value="F:amino acid transmembrane transporter activity"/>
    <property type="evidence" value="ECO:0007669"/>
    <property type="project" value="TreeGrafter"/>
</dbReference>
<keyword evidence="4 6" id="KW-1133">Transmembrane helix</keyword>
<evidence type="ECO:0000256" key="1">
    <source>
        <dbReference type="ARBA" id="ARBA00004651"/>
    </source>
</evidence>
<gene>
    <name evidence="7" type="primary">eamB_1</name>
    <name evidence="7" type="ORF">GMA8713_01361</name>
</gene>
<feature type="transmembrane region" description="Helical" evidence="6">
    <location>
        <begin position="142"/>
        <end position="170"/>
    </location>
</feature>
<dbReference type="InterPro" id="IPR001123">
    <property type="entry name" value="LeuE-type"/>
</dbReference>
<evidence type="ECO:0000256" key="2">
    <source>
        <dbReference type="ARBA" id="ARBA00022475"/>
    </source>
</evidence>
<keyword evidence="2" id="KW-1003">Cell membrane</keyword>
<name>A0A128F1I5_9GAMM</name>
<accession>A0A128F1I5</accession>
<evidence type="ECO:0000256" key="5">
    <source>
        <dbReference type="ARBA" id="ARBA00023136"/>
    </source>
</evidence>
<protein>
    <submittedName>
        <fullName evidence="7">Cysteine/O-acetylserine efflux protein</fullName>
    </submittedName>
</protein>
<dbReference type="RefSeq" id="WP_046307187.1">
    <property type="nucleotide sequence ID" value="NZ_CAWRCI010000009.1"/>
</dbReference>